<dbReference type="PANTHER" id="PTHR43514">
    <property type="entry name" value="ABC TRANSPORTER I FAMILY MEMBER 10"/>
    <property type="match status" value="1"/>
</dbReference>
<gene>
    <name evidence="4" type="ORF">NK118_05180</name>
</gene>
<sequence>MLEVKIEKKVGSFHLRVDIQTKEGITGILGPSGCGKSMTLRCIAGIETPDTGRIVLDGVTLFDSEKKINLPPQKRRVGYLFQNYALFPNMNVEKNILCGLHHLKDKAEKQKRLLEVAELLQLQGLEKQKVNQLSGGQQQRVALARILVNQPKLLLLDEPFSALDAHLSSKLQIEVKALLREYARPVLMVTHNRNEGYHMCEQMALMGEGKILTHKGTKEVFASPETITGALITGCKNIAAAKKCSDYEVEVPEWGIRLETKEAVREDLQAIGIRAHYFGPKVKSNRYSVQQTGMMEEPFEWIIQFKYVDQNPQSKDLWWRIPKDRFPGEMPEELGISPVNVLCLYSEAEK</sequence>
<keyword evidence="2 4" id="KW-0067">ATP-binding</keyword>
<dbReference type="SUPFAM" id="SSF52540">
    <property type="entry name" value="P-loop containing nucleoside triphosphate hydrolases"/>
    <property type="match status" value="1"/>
</dbReference>
<evidence type="ECO:0000256" key="1">
    <source>
        <dbReference type="ARBA" id="ARBA00022741"/>
    </source>
</evidence>
<evidence type="ECO:0000313" key="5">
    <source>
        <dbReference type="Proteomes" id="UP001523565"/>
    </source>
</evidence>
<proteinExistence type="predicted"/>
<reference evidence="4 5" key="1">
    <citation type="journal article" date="2022" name="Genome Biol. Evol.">
        <title>Host diet, physiology and behaviors set the stage for Lachnospiraceae cladogenesis.</title>
        <authorList>
            <person name="Vera-Ponce De Leon A."/>
            <person name="Schneider M."/>
            <person name="Jahnes B.C."/>
            <person name="Sadowski V."/>
            <person name="Camuy-Velez L.A."/>
            <person name="Duan J."/>
            <person name="Sabree Z.L."/>
        </authorList>
    </citation>
    <scope>NUCLEOTIDE SEQUENCE [LARGE SCALE GENOMIC DNA]</scope>
    <source>
        <strain evidence="4 5">PAL227</strain>
    </source>
</reference>
<dbReference type="Gene3D" id="3.40.50.300">
    <property type="entry name" value="P-loop containing nucleotide triphosphate hydrolases"/>
    <property type="match status" value="1"/>
</dbReference>
<dbReference type="PANTHER" id="PTHR43514:SF1">
    <property type="entry name" value="SULFATE_THIOSULFATE IMPORT ATP-BINDING PROTEIN CYSA"/>
    <property type="match status" value="1"/>
</dbReference>
<dbReference type="InterPro" id="IPR027417">
    <property type="entry name" value="P-loop_NTPase"/>
</dbReference>
<dbReference type="SMART" id="SM00382">
    <property type="entry name" value="AAA"/>
    <property type="match status" value="1"/>
</dbReference>
<keyword evidence="1" id="KW-0547">Nucleotide-binding</keyword>
<dbReference type="Pfam" id="PF00005">
    <property type="entry name" value="ABC_tran"/>
    <property type="match status" value="1"/>
</dbReference>
<dbReference type="Proteomes" id="UP001523565">
    <property type="component" value="Unassembled WGS sequence"/>
</dbReference>
<organism evidence="4 5">
    <name type="scientific">Ohessyouella blattaphilus</name>
    <dbReference type="NCBI Taxonomy" id="2949333"/>
    <lineage>
        <taxon>Bacteria</taxon>
        <taxon>Bacillati</taxon>
        <taxon>Bacillota</taxon>
        <taxon>Clostridia</taxon>
        <taxon>Lachnospirales</taxon>
        <taxon>Lachnospiraceae</taxon>
        <taxon>Ohessyouella</taxon>
    </lineage>
</organism>
<dbReference type="InterPro" id="IPR003439">
    <property type="entry name" value="ABC_transporter-like_ATP-bd"/>
</dbReference>
<keyword evidence="5" id="KW-1185">Reference proteome</keyword>
<dbReference type="RefSeq" id="WP_262068526.1">
    <property type="nucleotide sequence ID" value="NZ_JAMXOC010000005.1"/>
</dbReference>
<evidence type="ECO:0000313" key="4">
    <source>
        <dbReference type="EMBL" id="MCP1109645.1"/>
    </source>
</evidence>
<evidence type="ECO:0000259" key="3">
    <source>
        <dbReference type="PROSITE" id="PS50893"/>
    </source>
</evidence>
<evidence type="ECO:0000256" key="2">
    <source>
        <dbReference type="ARBA" id="ARBA00022840"/>
    </source>
</evidence>
<accession>A0ABT1EG11</accession>
<name>A0ABT1EG11_9FIRM</name>
<dbReference type="PROSITE" id="PS50893">
    <property type="entry name" value="ABC_TRANSPORTER_2"/>
    <property type="match status" value="1"/>
</dbReference>
<dbReference type="InterPro" id="IPR003593">
    <property type="entry name" value="AAA+_ATPase"/>
</dbReference>
<dbReference type="InterPro" id="IPR017871">
    <property type="entry name" value="ABC_transporter-like_CS"/>
</dbReference>
<comment type="caution">
    <text evidence="4">The sequence shown here is derived from an EMBL/GenBank/DDBJ whole genome shotgun (WGS) entry which is preliminary data.</text>
</comment>
<dbReference type="PROSITE" id="PS00211">
    <property type="entry name" value="ABC_TRANSPORTER_1"/>
    <property type="match status" value="1"/>
</dbReference>
<protein>
    <submittedName>
        <fullName evidence="4">ATP-binding cassette domain-containing protein</fullName>
    </submittedName>
</protein>
<dbReference type="InterPro" id="IPR050334">
    <property type="entry name" value="Molybdenum_import_ModC"/>
</dbReference>
<dbReference type="EMBL" id="JAMZFV010000005">
    <property type="protein sequence ID" value="MCP1109645.1"/>
    <property type="molecule type" value="Genomic_DNA"/>
</dbReference>
<feature type="domain" description="ABC transporter" evidence="3">
    <location>
        <begin position="1"/>
        <end position="233"/>
    </location>
</feature>
<dbReference type="GO" id="GO:0005524">
    <property type="term" value="F:ATP binding"/>
    <property type="evidence" value="ECO:0007669"/>
    <property type="project" value="UniProtKB-KW"/>
</dbReference>